<name>A0ABT5B9P0_9BACT</name>
<proteinExistence type="predicted"/>
<evidence type="ECO:0000313" key="3">
    <source>
        <dbReference type="Proteomes" id="UP001217838"/>
    </source>
</evidence>
<sequence>MTLSLAMLACGSGTGGGQDSADSSATAGTGTGTGDATASSGASEPTTGTSTDAITGTSTDAITGTSTDTSTGGPPTGAEFGVNDVSIMFPLPAHDGDRPHRLWLVPGPGESGPYFPLDKTDELPPFNADLPDLYSAAMVTSMRFDPCFGEDCQPQLRLVAQPVFTSPMSVDMLDDAAVHLFYALAPAEAEAVVDALAMIRDGSPVSTAGPLAVHPGLAVDAAGETGGRVKALVVEHCREDNLVRITNNFFAFDNWGFMRFDRGPGGVLEQRPIAGMVEQGVNQAWLRQAQHDDLDDPSGTISPAPIDGFTYLLAVGHFVDGAPVDPALAQAAAERVLELENPSLTSSDDVDCVSCHLAPQARLYAERNGVTFTGDAQFVPPEGVDTSLVLAPELQGNLGATIAFGWHRQSTGDNVLVPSINQRVINESALVAASL</sequence>
<comment type="caution">
    <text evidence="2">The sequence shown here is derived from an EMBL/GenBank/DDBJ whole genome shotgun (WGS) entry which is preliminary data.</text>
</comment>
<feature type="region of interest" description="Disordered" evidence="1">
    <location>
        <begin position="12"/>
        <end position="81"/>
    </location>
</feature>
<dbReference type="EMBL" id="JAQNDN010000013">
    <property type="protein sequence ID" value="MDC0670845.1"/>
    <property type="molecule type" value="Genomic_DNA"/>
</dbReference>
<accession>A0ABT5B9P0</accession>
<dbReference type="RefSeq" id="WP_272000791.1">
    <property type="nucleotide sequence ID" value="NZ_JAQNDN010000013.1"/>
</dbReference>
<reference evidence="2 3" key="1">
    <citation type="submission" date="2022-11" db="EMBL/GenBank/DDBJ databases">
        <title>Minimal conservation of predation-associated metabolite biosynthetic gene clusters underscores biosynthetic potential of Myxococcota including descriptions for ten novel species: Archangium lansinium sp. nov., Myxococcus landrumus sp. nov., Nannocystis bai.</title>
        <authorList>
            <person name="Ahearne A."/>
            <person name="Stevens C."/>
            <person name="Dowd S."/>
        </authorList>
    </citation>
    <scope>NUCLEOTIDE SEQUENCE [LARGE SCALE GENOMIC DNA]</scope>
    <source>
        <strain evidence="2 3">NCELM</strain>
    </source>
</reference>
<dbReference type="Proteomes" id="UP001217838">
    <property type="component" value="Unassembled WGS sequence"/>
</dbReference>
<keyword evidence="3" id="KW-1185">Reference proteome</keyword>
<evidence type="ECO:0008006" key="4">
    <source>
        <dbReference type="Google" id="ProtNLM"/>
    </source>
</evidence>
<organism evidence="2 3">
    <name type="scientific">Nannocystis radixulma</name>
    <dbReference type="NCBI Taxonomy" id="2995305"/>
    <lineage>
        <taxon>Bacteria</taxon>
        <taxon>Pseudomonadati</taxon>
        <taxon>Myxococcota</taxon>
        <taxon>Polyangia</taxon>
        <taxon>Nannocystales</taxon>
        <taxon>Nannocystaceae</taxon>
        <taxon>Nannocystis</taxon>
    </lineage>
</organism>
<gene>
    <name evidence="2" type="ORF">POL58_24015</name>
</gene>
<protein>
    <recommendedName>
        <fullName evidence="4">Lipoprotein</fullName>
    </recommendedName>
</protein>
<evidence type="ECO:0000313" key="2">
    <source>
        <dbReference type="EMBL" id="MDC0670845.1"/>
    </source>
</evidence>
<evidence type="ECO:0000256" key="1">
    <source>
        <dbReference type="SAM" id="MobiDB-lite"/>
    </source>
</evidence>
<feature type="compositionally biased region" description="Low complexity" evidence="1">
    <location>
        <begin position="19"/>
        <end position="78"/>
    </location>
</feature>